<feature type="compositionally biased region" description="Polar residues" evidence="1">
    <location>
        <begin position="55"/>
        <end position="69"/>
    </location>
</feature>
<name>A0ABW3GBU5_9NOCA</name>
<dbReference type="Proteomes" id="UP001597068">
    <property type="component" value="Unassembled WGS sequence"/>
</dbReference>
<evidence type="ECO:0000256" key="1">
    <source>
        <dbReference type="SAM" id="MobiDB-lite"/>
    </source>
</evidence>
<gene>
    <name evidence="2" type="ORF">ACFQ04_10920</name>
</gene>
<feature type="region of interest" description="Disordered" evidence="1">
    <location>
        <begin position="1"/>
        <end position="71"/>
    </location>
</feature>
<accession>A0ABW3GBU5</accession>
<evidence type="ECO:0000313" key="3">
    <source>
        <dbReference type="Proteomes" id="UP001597068"/>
    </source>
</evidence>
<protein>
    <submittedName>
        <fullName evidence="2">Uncharacterized protein</fullName>
    </submittedName>
</protein>
<comment type="caution">
    <text evidence="2">The sequence shown here is derived from an EMBL/GenBank/DDBJ whole genome shotgun (WGS) entry which is preliminary data.</text>
</comment>
<sequence>MRRHPEPDWYPDDDWDDDPQADEKAGASDSDSDGTDGPAGDEEVALPTVGRAATPTGSVEVRTTMQGLPTSIHIEPSEMDRSATRLARTILLLCRQAGARAGAAHRAELLAQGHPLEAVSYLQLPTDRDVAALDRQVDDFFDDEEPSTWMRRA</sequence>
<dbReference type="RefSeq" id="WP_253645864.1">
    <property type="nucleotide sequence ID" value="NZ_BAAAMO010000002.1"/>
</dbReference>
<proteinExistence type="predicted"/>
<evidence type="ECO:0000313" key="2">
    <source>
        <dbReference type="EMBL" id="MFD0926247.1"/>
    </source>
</evidence>
<keyword evidence="3" id="KW-1185">Reference proteome</keyword>
<reference evidence="3" key="1">
    <citation type="journal article" date="2019" name="Int. J. Syst. Evol. Microbiol.">
        <title>The Global Catalogue of Microorganisms (GCM) 10K type strain sequencing project: providing services to taxonomists for standard genome sequencing and annotation.</title>
        <authorList>
            <consortium name="The Broad Institute Genomics Platform"/>
            <consortium name="The Broad Institute Genome Sequencing Center for Infectious Disease"/>
            <person name="Wu L."/>
            <person name="Ma J."/>
        </authorList>
    </citation>
    <scope>NUCLEOTIDE SEQUENCE [LARGE SCALE GENOMIC DNA]</scope>
    <source>
        <strain evidence="3">CCUG 50873</strain>
    </source>
</reference>
<organism evidence="2 3">
    <name type="scientific">Williamsia deligens</name>
    <dbReference type="NCBI Taxonomy" id="321325"/>
    <lineage>
        <taxon>Bacteria</taxon>
        <taxon>Bacillati</taxon>
        <taxon>Actinomycetota</taxon>
        <taxon>Actinomycetes</taxon>
        <taxon>Mycobacteriales</taxon>
        <taxon>Nocardiaceae</taxon>
        <taxon>Williamsia</taxon>
    </lineage>
</organism>
<feature type="compositionally biased region" description="Acidic residues" evidence="1">
    <location>
        <begin position="9"/>
        <end position="20"/>
    </location>
</feature>
<dbReference type="EMBL" id="JBHTIL010000001">
    <property type="protein sequence ID" value="MFD0926247.1"/>
    <property type="molecule type" value="Genomic_DNA"/>
</dbReference>
<feature type="compositionally biased region" description="Acidic residues" evidence="1">
    <location>
        <begin position="30"/>
        <end position="44"/>
    </location>
</feature>